<dbReference type="Proteomes" id="UP001196765">
    <property type="component" value="Unassembled WGS sequence"/>
</dbReference>
<gene>
    <name evidence="1" type="ORF">KSW82_09035</name>
</gene>
<accession>A0AAW4N8M9</accession>
<evidence type="ECO:0000313" key="2">
    <source>
        <dbReference type="Proteomes" id="UP001196765"/>
    </source>
</evidence>
<dbReference type="AlphaFoldDB" id="A0AAW4N8M9"/>
<protein>
    <submittedName>
        <fullName evidence="1">Uncharacterized protein</fullName>
    </submittedName>
</protein>
<name>A0AAW4N8M9_9BACT</name>
<organism evidence="1 2">
    <name type="scientific">Segatella copri</name>
    <dbReference type="NCBI Taxonomy" id="165179"/>
    <lineage>
        <taxon>Bacteria</taxon>
        <taxon>Pseudomonadati</taxon>
        <taxon>Bacteroidota</taxon>
        <taxon>Bacteroidia</taxon>
        <taxon>Bacteroidales</taxon>
        <taxon>Prevotellaceae</taxon>
        <taxon>Segatella</taxon>
    </lineage>
</organism>
<comment type="caution">
    <text evidence="1">The sequence shown here is derived from an EMBL/GenBank/DDBJ whole genome shotgun (WGS) entry which is preliminary data.</text>
</comment>
<dbReference type="RefSeq" id="WP_217744542.1">
    <property type="nucleotide sequence ID" value="NZ_JAHOEI010000031.1"/>
</dbReference>
<proteinExistence type="predicted"/>
<sequence>MATELNSSDIDQSLINIIKLYIKKNSNIESVALYFNNEIDANIANKYGIGTYFTIGELYSGGELNQVKTLSNIPFEYFCIGDKRVYIVSEINILFSKEYLKHQYEKVSQRKSSNIKIHKKWLIKYEEDWSRHPDIKRHYKIIRNSENDNI</sequence>
<evidence type="ECO:0000313" key="1">
    <source>
        <dbReference type="EMBL" id="MBV3387884.1"/>
    </source>
</evidence>
<reference evidence="1" key="1">
    <citation type="submission" date="2021-06" db="EMBL/GenBank/DDBJ databases">
        <title>Collection of gut derived symbiotic bacterial strains cultured from healthy donors.</title>
        <authorList>
            <person name="Lin H."/>
            <person name="Littmann E."/>
            <person name="Pamer E.G."/>
        </authorList>
    </citation>
    <scope>NUCLEOTIDE SEQUENCE</scope>
    <source>
        <strain evidence="1">MSK.21.74</strain>
    </source>
</reference>
<dbReference type="EMBL" id="JAHOEI010000031">
    <property type="protein sequence ID" value="MBV3387884.1"/>
    <property type="molecule type" value="Genomic_DNA"/>
</dbReference>